<dbReference type="EMBL" id="CAUYUJ010008668">
    <property type="protein sequence ID" value="CAK0824571.1"/>
    <property type="molecule type" value="Genomic_DNA"/>
</dbReference>
<organism evidence="2 3">
    <name type="scientific">Prorocentrum cordatum</name>
    <dbReference type="NCBI Taxonomy" id="2364126"/>
    <lineage>
        <taxon>Eukaryota</taxon>
        <taxon>Sar</taxon>
        <taxon>Alveolata</taxon>
        <taxon>Dinophyceae</taxon>
        <taxon>Prorocentrales</taxon>
        <taxon>Prorocentraceae</taxon>
        <taxon>Prorocentrum</taxon>
    </lineage>
</organism>
<feature type="region of interest" description="Disordered" evidence="1">
    <location>
        <begin position="274"/>
        <end position="304"/>
    </location>
</feature>
<protein>
    <submittedName>
        <fullName evidence="2">Uncharacterized protein</fullName>
    </submittedName>
</protein>
<feature type="compositionally biased region" description="Basic residues" evidence="1">
    <location>
        <begin position="285"/>
        <end position="304"/>
    </location>
</feature>
<evidence type="ECO:0000256" key="1">
    <source>
        <dbReference type="SAM" id="MobiDB-lite"/>
    </source>
</evidence>
<accession>A0ABN9RZ96</accession>
<reference evidence="2" key="1">
    <citation type="submission" date="2023-10" db="EMBL/GenBank/DDBJ databases">
        <authorList>
            <person name="Chen Y."/>
            <person name="Shah S."/>
            <person name="Dougan E. K."/>
            <person name="Thang M."/>
            <person name="Chan C."/>
        </authorList>
    </citation>
    <scope>NUCLEOTIDE SEQUENCE [LARGE SCALE GENOMIC DNA]</scope>
</reference>
<keyword evidence="3" id="KW-1185">Reference proteome</keyword>
<name>A0ABN9RZ96_9DINO</name>
<dbReference type="Proteomes" id="UP001189429">
    <property type="component" value="Unassembled WGS sequence"/>
</dbReference>
<evidence type="ECO:0000313" key="3">
    <source>
        <dbReference type="Proteomes" id="UP001189429"/>
    </source>
</evidence>
<gene>
    <name evidence="2" type="ORF">PCOR1329_LOCUS24947</name>
</gene>
<comment type="caution">
    <text evidence="2">The sequence shown here is derived from an EMBL/GenBank/DDBJ whole genome shotgun (WGS) entry which is preliminary data.</text>
</comment>
<evidence type="ECO:0000313" key="2">
    <source>
        <dbReference type="EMBL" id="CAK0824571.1"/>
    </source>
</evidence>
<sequence>MGVGWSSCARVPQSRHPVGLRSITPAAFCEQVVGSAGSEQIVPRGATETLKGGRMPPLQQRPLQQGSRTLCSFGIWLQDQELYKKFHKALEQAEVAAKGRDPNGFVIEKAKQLREESDHCANVVRALAGSTLLLVIRLMLADERKGIPWHHPAPEPGVGPWPGSAQQVFAGVASLLAAATPTMDPPFVKPTPVFLTMYAAELLHVMMHQGSTVPAFHLRDDAARAICELWAPASSPCLPGTWQADEKEELAVNFVGALIDLNLSLPPDPEAPLAGARSLGAIARRGPRASSRRGGRRHAPPNEL</sequence>
<proteinExistence type="predicted"/>